<dbReference type="AlphaFoldDB" id="A0AAE2CEW6"/>
<keyword evidence="1" id="KW-0602">Photosynthesis</keyword>
<evidence type="ECO:0000256" key="2">
    <source>
        <dbReference type="ARBA" id="ARBA00023186"/>
    </source>
</evidence>
<keyword evidence="3" id="KW-0120">Carbon dioxide fixation</keyword>
<dbReference type="GO" id="GO:0110102">
    <property type="term" value="P:ribulose bisphosphate carboxylase complex assembly"/>
    <property type="evidence" value="ECO:0007669"/>
    <property type="project" value="InterPro"/>
</dbReference>
<organism evidence="4 5">
    <name type="scientific">Sesamum alatum</name>
    <dbReference type="NCBI Taxonomy" id="300844"/>
    <lineage>
        <taxon>Eukaryota</taxon>
        <taxon>Viridiplantae</taxon>
        <taxon>Streptophyta</taxon>
        <taxon>Embryophyta</taxon>
        <taxon>Tracheophyta</taxon>
        <taxon>Spermatophyta</taxon>
        <taxon>Magnoliopsida</taxon>
        <taxon>eudicotyledons</taxon>
        <taxon>Gunneridae</taxon>
        <taxon>Pentapetalae</taxon>
        <taxon>asterids</taxon>
        <taxon>lamiids</taxon>
        <taxon>Lamiales</taxon>
        <taxon>Pedaliaceae</taxon>
        <taxon>Sesamum</taxon>
    </lineage>
</organism>
<dbReference type="PANTHER" id="PTHR33791:SF1">
    <property type="entry name" value="RUBISCO CHAPERONE RBCX"/>
    <property type="match status" value="1"/>
</dbReference>
<accession>A0AAE2CEW6</accession>
<reference evidence="4" key="1">
    <citation type="submission" date="2020-06" db="EMBL/GenBank/DDBJ databases">
        <authorList>
            <person name="Li T."/>
            <person name="Hu X."/>
            <person name="Zhang T."/>
            <person name="Song X."/>
            <person name="Zhang H."/>
            <person name="Dai N."/>
            <person name="Sheng W."/>
            <person name="Hou X."/>
            <person name="Wei L."/>
        </authorList>
    </citation>
    <scope>NUCLEOTIDE SEQUENCE</scope>
    <source>
        <strain evidence="4">3651</strain>
        <tissue evidence="4">Leaf</tissue>
    </source>
</reference>
<dbReference type="GO" id="GO:0015979">
    <property type="term" value="P:photosynthesis"/>
    <property type="evidence" value="ECO:0007669"/>
    <property type="project" value="UniProtKB-KW"/>
</dbReference>
<keyword evidence="5" id="KW-1185">Reference proteome</keyword>
<dbReference type="SUPFAM" id="SSF158615">
    <property type="entry name" value="RbcX-like"/>
    <property type="match status" value="1"/>
</dbReference>
<dbReference type="Pfam" id="PF02341">
    <property type="entry name" value="RbcX"/>
    <property type="match status" value="1"/>
</dbReference>
<sequence>MRQRGGGGGGGGVAEFAVCATVCESESRQTMKLKNDLLEQTTPSPDWVSGRAKSLNLGVCGRMVGAVSVSLVDSKACPCLCVDALPSCNLNGRDLSLQKHSMGRKHVPRLGSLELSSSFLDHSSVRALSGAKSLRKQRKNKSLVVVDELAGQYEDNFEDVKKQILDYFTYKAVRTVLNQLYEMNPTQYRWLYNYVASNEHGYGKRFIRNLVKDKQDLAERVMVTRLHLYGKWVKKCDHTEMYERISDQNLELMRERLMETVIWPSDDTNTEVVG</sequence>
<dbReference type="InterPro" id="IPR038052">
    <property type="entry name" value="Chaperonin_RbcX_sf"/>
</dbReference>
<dbReference type="GO" id="GO:0015977">
    <property type="term" value="P:carbon fixation"/>
    <property type="evidence" value="ECO:0007669"/>
    <property type="project" value="UniProtKB-KW"/>
</dbReference>
<evidence type="ECO:0000256" key="3">
    <source>
        <dbReference type="ARBA" id="ARBA00023300"/>
    </source>
</evidence>
<dbReference type="PANTHER" id="PTHR33791">
    <property type="entry name" value="CHAPERONIN-LIKE RBCX PROTEIN 1, CHLOROPLASTIC"/>
    <property type="match status" value="1"/>
</dbReference>
<evidence type="ECO:0000313" key="4">
    <source>
        <dbReference type="EMBL" id="KAK4419570.1"/>
    </source>
</evidence>
<reference evidence="4" key="2">
    <citation type="journal article" date="2024" name="Plant">
        <title>Genomic evolution and insights into agronomic trait innovations of Sesamum species.</title>
        <authorList>
            <person name="Miao H."/>
            <person name="Wang L."/>
            <person name="Qu L."/>
            <person name="Liu H."/>
            <person name="Sun Y."/>
            <person name="Le M."/>
            <person name="Wang Q."/>
            <person name="Wei S."/>
            <person name="Zheng Y."/>
            <person name="Lin W."/>
            <person name="Duan Y."/>
            <person name="Cao H."/>
            <person name="Xiong S."/>
            <person name="Wang X."/>
            <person name="Wei L."/>
            <person name="Li C."/>
            <person name="Ma Q."/>
            <person name="Ju M."/>
            <person name="Zhao R."/>
            <person name="Li G."/>
            <person name="Mu C."/>
            <person name="Tian Q."/>
            <person name="Mei H."/>
            <person name="Zhang T."/>
            <person name="Gao T."/>
            <person name="Zhang H."/>
        </authorList>
    </citation>
    <scope>NUCLEOTIDE SEQUENCE</scope>
    <source>
        <strain evidence="4">3651</strain>
    </source>
</reference>
<proteinExistence type="predicted"/>
<name>A0AAE2CEW6_9LAMI</name>
<protein>
    <submittedName>
        <fullName evidence="4">Chaperonin-like RbcX protein 2, chloroplastic</fullName>
    </submittedName>
</protein>
<comment type="caution">
    <text evidence="4">The sequence shown here is derived from an EMBL/GenBank/DDBJ whole genome shotgun (WGS) entry which is preliminary data.</text>
</comment>
<dbReference type="Proteomes" id="UP001293254">
    <property type="component" value="Unassembled WGS sequence"/>
</dbReference>
<dbReference type="GO" id="GO:0044183">
    <property type="term" value="F:protein folding chaperone"/>
    <property type="evidence" value="ECO:0007669"/>
    <property type="project" value="InterPro"/>
</dbReference>
<dbReference type="Gene3D" id="1.10.1200.210">
    <property type="entry name" value="Chaperonin-like RbcX"/>
    <property type="match status" value="1"/>
</dbReference>
<gene>
    <name evidence="4" type="ORF">Salat_2369900</name>
</gene>
<evidence type="ECO:0000313" key="5">
    <source>
        <dbReference type="Proteomes" id="UP001293254"/>
    </source>
</evidence>
<keyword evidence="2" id="KW-0143">Chaperone</keyword>
<dbReference type="InterPro" id="IPR003435">
    <property type="entry name" value="Chaperonin_RcbX"/>
</dbReference>
<dbReference type="EMBL" id="JACGWO010000009">
    <property type="protein sequence ID" value="KAK4419570.1"/>
    <property type="molecule type" value="Genomic_DNA"/>
</dbReference>
<evidence type="ECO:0000256" key="1">
    <source>
        <dbReference type="ARBA" id="ARBA00022531"/>
    </source>
</evidence>